<evidence type="ECO:0000313" key="5">
    <source>
        <dbReference type="Proteomes" id="UP000184172"/>
    </source>
</evidence>
<gene>
    <name evidence="4" type="ORF">SAMN04487908_10161</name>
</gene>
<feature type="domain" description="Secretion system C-terminal sorting" evidence="3">
    <location>
        <begin position="679"/>
        <end position="755"/>
    </location>
</feature>
<dbReference type="NCBIfam" id="TIGR04183">
    <property type="entry name" value="Por_Secre_tail"/>
    <property type="match status" value="1"/>
</dbReference>
<feature type="compositionally biased region" description="Low complexity" evidence="2">
    <location>
        <begin position="476"/>
        <end position="492"/>
    </location>
</feature>
<dbReference type="InterPro" id="IPR024079">
    <property type="entry name" value="MetalloPept_cat_dom_sf"/>
</dbReference>
<dbReference type="Pfam" id="PF18962">
    <property type="entry name" value="Por_Secre_tail"/>
    <property type="match status" value="1"/>
</dbReference>
<keyword evidence="1" id="KW-0732">Signal</keyword>
<accession>A0A1M6A3N3</accession>
<reference evidence="5" key="1">
    <citation type="submission" date="2016-11" db="EMBL/GenBank/DDBJ databases">
        <authorList>
            <person name="Varghese N."/>
            <person name="Submissions S."/>
        </authorList>
    </citation>
    <scope>NUCLEOTIDE SEQUENCE [LARGE SCALE GENOMIC DNA]</scope>
    <source>
        <strain evidence="5">DSM 26349</strain>
    </source>
</reference>
<dbReference type="AlphaFoldDB" id="A0A1M6A3N3"/>
<feature type="region of interest" description="Disordered" evidence="2">
    <location>
        <begin position="475"/>
        <end position="497"/>
    </location>
</feature>
<evidence type="ECO:0000256" key="1">
    <source>
        <dbReference type="ARBA" id="ARBA00022729"/>
    </source>
</evidence>
<dbReference type="InterPro" id="IPR026444">
    <property type="entry name" value="Secre_tail"/>
</dbReference>
<evidence type="ECO:0000256" key="2">
    <source>
        <dbReference type="SAM" id="MobiDB-lite"/>
    </source>
</evidence>
<evidence type="ECO:0000313" key="4">
    <source>
        <dbReference type="EMBL" id="SHI31082.1"/>
    </source>
</evidence>
<dbReference type="EMBL" id="FQYV01000001">
    <property type="protein sequence ID" value="SHI31082.1"/>
    <property type="molecule type" value="Genomic_DNA"/>
</dbReference>
<dbReference type="STRING" id="797419.SAMN05216556_10261"/>
<evidence type="ECO:0000259" key="3">
    <source>
        <dbReference type="Pfam" id="PF18962"/>
    </source>
</evidence>
<name>A0A1M6A3N3_9FLAO</name>
<dbReference type="Gene3D" id="3.40.390.10">
    <property type="entry name" value="Collagenase (Catalytic Domain)"/>
    <property type="match status" value="1"/>
</dbReference>
<sequence>MKTSNLKSLLFLALMIVGLGMNAQSTLWEKVSPSETQNRSTELRNSTPEKFDLFKLNTTALKNLLAQAPERFTTTSNIVIDLPTNNGELQSFRVYEAPTLAPELQTKYPSIRSYAAQGIDDATAIARFSVSDIGVNVAITSAHYSTLYIDPYTQDKNFYIAYNLSDLPTSNNFECLVEESIAAEIPVDVNRNANDGKLRTYRLALACTRQYASFHLTRQGVDNNATDAVKKAAVLSAMNVTMTRVNGIYERDVAVTMVIVPNSDELIFLTAATDPYTNNNGFTMLGQNQTQCDQKIGNANYDIGHVFSTGGGGIAGLRVPCVTGQKARGVTGLGSPIGDKFNIDFVAHEMGHQFGANHTFNGTVGGCGGGNRNLSTAMEPGSGSTIMAYAGLCGAQNVQYNSDAYFHAISIQEIWSNIKYGNSSSCAVLTDTGNTQPTADAGSNYTIPKSTPFVLTGVGTDADGDTLSHCWEQMNSQSSTQPPVPTSTGGPTFRTNMPESTPERYFPKMSYVLAGNLGGPGTSNKWEVVPSVGRALNFKYTVRDNHAGGGSTNSSNMKVTVDGTSGPFKVTSQASATTWQTTTTETITWDVAGTDAAPVSCATVDILFSTDSGYNYPVTLALNVPNTGSAVVNVPNLNTTTGRLMVKGSDNIFFNVNQAVISVQGIVGVSDFSFEDFSVYPNPSNGTFNLRFTPASADDIEVSLFDLRGRMVNQVVYSDASTGLFNKQLDYNYIDSGMYFLVVKNGDKSVTKKLVKK</sequence>
<keyword evidence="5" id="KW-1185">Reference proteome</keyword>
<dbReference type="GO" id="GO:0008237">
    <property type="term" value="F:metallopeptidase activity"/>
    <property type="evidence" value="ECO:0007669"/>
    <property type="project" value="InterPro"/>
</dbReference>
<dbReference type="Pfam" id="PF13582">
    <property type="entry name" value="Reprolysin_3"/>
    <property type="match status" value="1"/>
</dbReference>
<dbReference type="Proteomes" id="UP000184172">
    <property type="component" value="Unassembled WGS sequence"/>
</dbReference>
<protein>
    <submittedName>
        <fullName evidence="4">Por secretion system C-terminal sorting domain-containing protein</fullName>
    </submittedName>
</protein>
<proteinExistence type="predicted"/>
<organism evidence="4 5">
    <name type="scientific">Aequorivita viscosa</name>
    <dbReference type="NCBI Taxonomy" id="797419"/>
    <lineage>
        <taxon>Bacteria</taxon>
        <taxon>Pseudomonadati</taxon>
        <taxon>Bacteroidota</taxon>
        <taxon>Flavobacteriia</taxon>
        <taxon>Flavobacteriales</taxon>
        <taxon>Flavobacteriaceae</taxon>
        <taxon>Aequorivita</taxon>
    </lineage>
</organism>
<dbReference type="RefSeq" id="WP_073213695.1">
    <property type="nucleotide sequence ID" value="NZ_FNNS01000002.1"/>
</dbReference>
<dbReference type="OrthoDB" id="9792152at2"/>
<dbReference type="SUPFAM" id="SSF55486">
    <property type="entry name" value="Metalloproteases ('zincins'), catalytic domain"/>
    <property type="match status" value="1"/>
</dbReference>